<reference evidence="3 4" key="1">
    <citation type="submission" date="2023-04" db="EMBL/GenBank/DDBJ databases">
        <title>Australian commercial rhizobial inoculants.</title>
        <authorList>
            <person name="Kohlmeier M.G."/>
            <person name="O'Hara G.W."/>
            <person name="Colombi E."/>
            <person name="Ramsay J.P."/>
            <person name="Terpolilli J."/>
        </authorList>
    </citation>
    <scope>NUCLEOTIDE SEQUENCE [LARGE SCALE GENOMIC DNA]</scope>
    <source>
        <strain evidence="3 4">CB627</strain>
    </source>
</reference>
<dbReference type="InterPro" id="IPR001054">
    <property type="entry name" value="A/G_cyclase"/>
</dbReference>
<dbReference type="SMART" id="SM00044">
    <property type="entry name" value="CYCc"/>
    <property type="match status" value="1"/>
</dbReference>
<keyword evidence="1" id="KW-1133">Transmembrane helix</keyword>
<proteinExistence type="predicted"/>
<dbReference type="PANTHER" id="PTHR43081">
    <property type="entry name" value="ADENYLATE CYCLASE, TERMINAL-DIFFERENTIATION SPECIFIC-RELATED"/>
    <property type="match status" value="1"/>
</dbReference>
<dbReference type="GO" id="GO:0016829">
    <property type="term" value="F:lyase activity"/>
    <property type="evidence" value="ECO:0007669"/>
    <property type="project" value="UniProtKB-KW"/>
</dbReference>
<dbReference type="RefSeq" id="WP_141343229.1">
    <property type="nucleotide sequence ID" value="NZ_CP121646.1"/>
</dbReference>
<dbReference type="Gene3D" id="3.30.70.1230">
    <property type="entry name" value="Nucleotide cyclase"/>
    <property type="match status" value="1"/>
</dbReference>
<evidence type="ECO:0000259" key="2">
    <source>
        <dbReference type="PROSITE" id="PS50125"/>
    </source>
</evidence>
<evidence type="ECO:0000313" key="3">
    <source>
        <dbReference type="EMBL" id="WFU60932.1"/>
    </source>
</evidence>
<name>A0ABY8J692_9BRAD</name>
<dbReference type="EC" id="4.6.1.-" evidence="3"/>
<dbReference type="PROSITE" id="PS50125">
    <property type="entry name" value="GUANYLATE_CYCLASE_2"/>
    <property type="match status" value="1"/>
</dbReference>
<dbReference type="PANTHER" id="PTHR43081:SF1">
    <property type="entry name" value="ADENYLATE CYCLASE, TERMINAL-DIFFERENTIATION SPECIFIC"/>
    <property type="match status" value="1"/>
</dbReference>
<keyword evidence="3" id="KW-0456">Lyase</keyword>
<accession>A0ABY8J692</accession>
<feature type="transmembrane region" description="Helical" evidence="1">
    <location>
        <begin position="113"/>
        <end position="136"/>
    </location>
</feature>
<dbReference type="InterPro" id="IPR050697">
    <property type="entry name" value="Adenylyl/Guanylyl_Cyclase_3/4"/>
</dbReference>
<sequence>MGLFEASLLTADAMGHHHPDPLREGPHNLAASSVKATNMFHRARSHPFLAIVLAICIFLVDTLSSLHFTVASLYVAAILIGAHDLECTGIIFSGISCVALTALSYLLTHGITFVGAAPLRSIVSFATIAITTALVLKNRSANASLAEVKRERRNLARFFSPEIVKRLVQIDVPFSAARREKAAVLFADVVGFTAFASEKTPDQVIGFLRELLAMLGEAVFAHGGSIDKFLGDGLMAVFGPPLASDRDATNAALCAMRIRDCLAQWNARHPNDPGKLIRIAVGIHWGEVVQGDIGTDKRLEFTVVGDTVNIASRVEAYCRTLNATVLVTGDFIQSLIAEGSVDVANAFTSEGEHLLRGCRKPLHLYSLKVR</sequence>
<organism evidence="3 4">
    <name type="scientific">Bradyrhizobium brasilense</name>
    <dbReference type="NCBI Taxonomy" id="1419277"/>
    <lineage>
        <taxon>Bacteria</taxon>
        <taxon>Pseudomonadati</taxon>
        <taxon>Pseudomonadota</taxon>
        <taxon>Alphaproteobacteria</taxon>
        <taxon>Hyphomicrobiales</taxon>
        <taxon>Nitrobacteraceae</taxon>
        <taxon>Bradyrhizobium</taxon>
    </lineage>
</organism>
<feature type="domain" description="Guanylate cyclase" evidence="2">
    <location>
        <begin position="183"/>
        <end position="315"/>
    </location>
</feature>
<feature type="transmembrane region" description="Helical" evidence="1">
    <location>
        <begin position="87"/>
        <end position="107"/>
    </location>
</feature>
<dbReference type="Pfam" id="PF00211">
    <property type="entry name" value="Guanylate_cyc"/>
    <property type="match status" value="1"/>
</dbReference>
<dbReference type="SUPFAM" id="SSF55073">
    <property type="entry name" value="Nucleotide cyclase"/>
    <property type="match status" value="1"/>
</dbReference>
<dbReference type="Proteomes" id="UP001221546">
    <property type="component" value="Chromosome"/>
</dbReference>
<protein>
    <submittedName>
        <fullName evidence="3">Adenylate/guanylate cyclase domain-containing protein</fullName>
        <ecNumber evidence="3">4.6.1.-</ecNumber>
    </submittedName>
</protein>
<gene>
    <name evidence="3" type="ORF">QA636_25710</name>
</gene>
<dbReference type="EMBL" id="CP121646">
    <property type="protein sequence ID" value="WFU60932.1"/>
    <property type="molecule type" value="Genomic_DNA"/>
</dbReference>
<evidence type="ECO:0000313" key="4">
    <source>
        <dbReference type="Proteomes" id="UP001221546"/>
    </source>
</evidence>
<keyword evidence="4" id="KW-1185">Reference proteome</keyword>
<dbReference type="CDD" id="cd07302">
    <property type="entry name" value="CHD"/>
    <property type="match status" value="1"/>
</dbReference>
<evidence type="ECO:0000256" key="1">
    <source>
        <dbReference type="SAM" id="Phobius"/>
    </source>
</evidence>
<keyword evidence="1" id="KW-0472">Membrane</keyword>
<keyword evidence="1" id="KW-0812">Transmembrane</keyword>
<feature type="transmembrane region" description="Helical" evidence="1">
    <location>
        <begin position="48"/>
        <end position="80"/>
    </location>
</feature>
<dbReference type="InterPro" id="IPR029787">
    <property type="entry name" value="Nucleotide_cyclase"/>
</dbReference>